<dbReference type="InterPro" id="IPR057434">
    <property type="entry name" value="LMF1/2_N"/>
</dbReference>
<accession>A0A9W7BUD3</accession>
<keyword evidence="1" id="KW-0472">Membrane</keyword>
<dbReference type="InterPro" id="IPR009613">
    <property type="entry name" value="LMF"/>
</dbReference>
<keyword evidence="4" id="KW-1185">Reference proteome</keyword>
<dbReference type="Proteomes" id="UP001165085">
    <property type="component" value="Unassembled WGS sequence"/>
</dbReference>
<protein>
    <recommendedName>
        <fullName evidence="2">Lipase maturation factor 1/2 N-terminal domain-containing protein</fullName>
    </recommendedName>
</protein>
<feature type="transmembrane region" description="Helical" evidence="1">
    <location>
        <begin position="150"/>
        <end position="179"/>
    </location>
</feature>
<organism evidence="3 4">
    <name type="scientific">Triparma strigata</name>
    <dbReference type="NCBI Taxonomy" id="1606541"/>
    <lineage>
        <taxon>Eukaryota</taxon>
        <taxon>Sar</taxon>
        <taxon>Stramenopiles</taxon>
        <taxon>Ochrophyta</taxon>
        <taxon>Bolidophyceae</taxon>
        <taxon>Parmales</taxon>
        <taxon>Triparmaceae</taxon>
        <taxon>Triparma</taxon>
    </lineage>
</organism>
<feature type="domain" description="Lipase maturation factor 1/2 N-terminal" evidence="2">
    <location>
        <begin position="55"/>
        <end position="183"/>
    </location>
</feature>
<comment type="caution">
    <text evidence="3">The sequence shown here is derived from an EMBL/GenBank/DDBJ whole genome shotgun (WGS) entry which is preliminary data.</text>
</comment>
<gene>
    <name evidence="3" type="ORF">TrST_g13396</name>
</gene>
<dbReference type="PANTHER" id="PTHR14463:SF5">
    <property type="entry name" value="LIPASE MATURATION FACTOR 2"/>
    <property type="match status" value="1"/>
</dbReference>
<dbReference type="AlphaFoldDB" id="A0A9W7BUD3"/>
<proteinExistence type="predicted"/>
<name>A0A9W7BUD3_9STRA</name>
<keyword evidence="1" id="KW-1133">Transmembrane helix</keyword>
<feature type="transmembrane region" description="Helical" evidence="1">
    <location>
        <begin position="199"/>
        <end position="222"/>
    </location>
</feature>
<reference evidence="4" key="1">
    <citation type="journal article" date="2023" name="Commun. Biol.">
        <title>Genome analysis of Parmales, the sister group of diatoms, reveals the evolutionary specialization of diatoms from phago-mixotrophs to photoautotrophs.</title>
        <authorList>
            <person name="Ban H."/>
            <person name="Sato S."/>
            <person name="Yoshikawa S."/>
            <person name="Yamada K."/>
            <person name="Nakamura Y."/>
            <person name="Ichinomiya M."/>
            <person name="Sato N."/>
            <person name="Blanc-Mathieu R."/>
            <person name="Endo H."/>
            <person name="Kuwata A."/>
            <person name="Ogata H."/>
        </authorList>
    </citation>
    <scope>NUCLEOTIDE SEQUENCE [LARGE SCALE GENOMIC DNA]</scope>
    <source>
        <strain evidence="4">NIES 3701</strain>
    </source>
</reference>
<dbReference type="Pfam" id="PF06762">
    <property type="entry name" value="LMF1"/>
    <property type="match status" value="1"/>
</dbReference>
<sequence length="551" mass="63767">MRFILVTKAVLKLDRSWLKEMAPLKMNIISVTKEVSKLERFPLKEMATHGDSDDISSSMQFIPFLLFHALLFRLMLGFGKTKFLYPAPPQDTSYYVRNFLHAQPVPSALAHFVTYQITLPKWFWQASLWFMWACEVPVPFLIFSPFRGTAAFFIINLMVGIQIGGCFGYFNLLTIILTLPLFDPWPTFAMPLPLPAALFALYMFASLYIFLIASTITTNIIWEHPDVIRLLPLRIIHPVIRFVIRNRIIHGHGLFPKNCLGPLDDIRDSRQQTVIEYRKKKGKGDWTVYDGFQFYDKFRHFCAPLHPRKDFVAYYTGNGVILGYTGFGVGFFNQDPLGSGDCCIGSRIALRVAPKEAKESRLRIVKELDHNKLVDPELEWTPEGWEHWLPPCVEISAWHCRRARENDVTFLKAIEKFETWIEAGYPKGGLSVDRACSMYDGKRSWVEVIKITSESVANLFQTDFASTLENKIVVDWFCWAVAKRCEKETATSSWNWFEVQLFSHSYLQLGPERFLFALKNGINFDDPRNKVLEWDDKTIQKIPRRFGSFSQ</sequence>
<feature type="transmembrane region" description="Helical" evidence="1">
    <location>
        <begin position="122"/>
        <end position="143"/>
    </location>
</feature>
<feature type="transmembrane region" description="Helical" evidence="1">
    <location>
        <begin position="61"/>
        <end position="79"/>
    </location>
</feature>
<evidence type="ECO:0000259" key="2">
    <source>
        <dbReference type="Pfam" id="PF06762"/>
    </source>
</evidence>
<evidence type="ECO:0000313" key="3">
    <source>
        <dbReference type="EMBL" id="GMH96854.1"/>
    </source>
</evidence>
<dbReference type="EMBL" id="BRXY01000476">
    <property type="protein sequence ID" value="GMH96854.1"/>
    <property type="molecule type" value="Genomic_DNA"/>
</dbReference>
<evidence type="ECO:0000313" key="4">
    <source>
        <dbReference type="Proteomes" id="UP001165085"/>
    </source>
</evidence>
<dbReference type="GO" id="GO:0005789">
    <property type="term" value="C:endoplasmic reticulum membrane"/>
    <property type="evidence" value="ECO:0007669"/>
    <property type="project" value="TreeGrafter"/>
</dbReference>
<dbReference type="PANTHER" id="PTHR14463">
    <property type="entry name" value="LIPASE MATURATION FACTOR"/>
    <property type="match status" value="1"/>
</dbReference>
<dbReference type="GO" id="GO:0051604">
    <property type="term" value="P:protein maturation"/>
    <property type="evidence" value="ECO:0007669"/>
    <property type="project" value="InterPro"/>
</dbReference>
<keyword evidence="1" id="KW-0812">Transmembrane</keyword>
<evidence type="ECO:0000256" key="1">
    <source>
        <dbReference type="SAM" id="Phobius"/>
    </source>
</evidence>